<dbReference type="CDD" id="cd05471">
    <property type="entry name" value="pepsin_like"/>
    <property type="match status" value="1"/>
</dbReference>
<dbReference type="SUPFAM" id="SSF50630">
    <property type="entry name" value="Acid proteases"/>
    <property type="match status" value="1"/>
</dbReference>
<evidence type="ECO:0000313" key="7">
    <source>
        <dbReference type="EMBL" id="CAG9101954.1"/>
    </source>
</evidence>
<dbReference type="PRINTS" id="PR00792">
    <property type="entry name" value="PEPSIN"/>
</dbReference>
<feature type="disulfide bond" evidence="3">
    <location>
        <begin position="311"/>
        <end position="348"/>
    </location>
</feature>
<keyword evidence="3" id="KW-1015">Disulfide bond</keyword>
<dbReference type="EMBL" id="CAJFCV020000002">
    <property type="protein sequence ID" value="CAG9101954.1"/>
    <property type="molecule type" value="Genomic_DNA"/>
</dbReference>
<dbReference type="GO" id="GO:0004190">
    <property type="term" value="F:aspartic-type endopeptidase activity"/>
    <property type="evidence" value="ECO:0007669"/>
    <property type="project" value="InterPro"/>
</dbReference>
<feature type="active site" evidence="2">
    <location>
        <position position="55"/>
    </location>
</feature>
<feature type="active site" evidence="2">
    <location>
        <position position="278"/>
    </location>
</feature>
<dbReference type="eggNOG" id="KOG1339">
    <property type="taxonomic scope" value="Eukaryota"/>
</dbReference>
<dbReference type="WBParaSite" id="BXY_1572800.1">
    <property type="protein sequence ID" value="BXY_1572800.1"/>
    <property type="gene ID" value="BXY_1572800"/>
</dbReference>
<dbReference type="GO" id="GO:0005764">
    <property type="term" value="C:lysosome"/>
    <property type="evidence" value="ECO:0007669"/>
    <property type="project" value="TreeGrafter"/>
</dbReference>
<dbReference type="PANTHER" id="PTHR47966">
    <property type="entry name" value="BETA-SITE APP-CLEAVING ENZYME, ISOFORM A-RELATED"/>
    <property type="match status" value="1"/>
</dbReference>
<dbReference type="Proteomes" id="UP000582659">
    <property type="component" value="Unassembled WGS sequence"/>
</dbReference>
<keyword evidence="4" id="KW-0732">Signal</keyword>
<feature type="signal peptide" evidence="4">
    <location>
        <begin position="1"/>
        <end position="25"/>
    </location>
</feature>
<evidence type="ECO:0000313" key="9">
    <source>
        <dbReference type="Proteomes" id="UP000659654"/>
    </source>
</evidence>
<proteinExistence type="inferred from homology"/>
<evidence type="ECO:0000259" key="5">
    <source>
        <dbReference type="PROSITE" id="PS51767"/>
    </source>
</evidence>
<comment type="similarity">
    <text evidence="1">Belongs to the peptidase A1 family.</text>
</comment>
<protein>
    <submittedName>
        <fullName evidence="6">(pine wood nematode) hypothetical protein</fullName>
    </submittedName>
    <submittedName>
        <fullName evidence="10">Peptidase A1 domain-containing protein</fullName>
    </submittedName>
</protein>
<dbReference type="Proteomes" id="UP000659654">
    <property type="component" value="Unassembled WGS sequence"/>
</dbReference>
<keyword evidence="9" id="KW-1185">Reference proteome</keyword>
<organism evidence="8 10">
    <name type="scientific">Bursaphelenchus xylophilus</name>
    <name type="common">Pinewood nematode worm</name>
    <name type="synonym">Aphelenchoides xylophilus</name>
    <dbReference type="NCBI Taxonomy" id="6326"/>
    <lineage>
        <taxon>Eukaryota</taxon>
        <taxon>Metazoa</taxon>
        <taxon>Ecdysozoa</taxon>
        <taxon>Nematoda</taxon>
        <taxon>Chromadorea</taxon>
        <taxon>Rhabditida</taxon>
        <taxon>Tylenchina</taxon>
        <taxon>Tylenchomorpha</taxon>
        <taxon>Aphelenchoidea</taxon>
        <taxon>Aphelenchoididae</taxon>
        <taxon>Bursaphelenchus</taxon>
    </lineage>
</organism>
<dbReference type="PROSITE" id="PS51767">
    <property type="entry name" value="PEPTIDASE_A1"/>
    <property type="match status" value="1"/>
</dbReference>
<dbReference type="PANTHER" id="PTHR47966:SF45">
    <property type="entry name" value="PEPTIDASE A1 DOMAIN-CONTAINING PROTEIN"/>
    <property type="match status" value="1"/>
</dbReference>
<reference evidence="7" key="2">
    <citation type="submission" date="2020-08" db="EMBL/GenBank/DDBJ databases">
        <authorList>
            <person name="Kikuchi T."/>
        </authorList>
    </citation>
    <scope>NUCLEOTIDE SEQUENCE</scope>
    <source>
        <strain evidence="6">Ka4C1</strain>
    </source>
</reference>
<dbReference type="EMBL" id="CAJFDI010000002">
    <property type="protein sequence ID" value="CAD5217898.1"/>
    <property type="molecule type" value="Genomic_DNA"/>
</dbReference>
<evidence type="ECO:0000256" key="2">
    <source>
        <dbReference type="PIRSR" id="PIRSR601461-1"/>
    </source>
</evidence>
<feature type="domain" description="Peptidase A1" evidence="5">
    <location>
        <begin position="37"/>
        <end position="383"/>
    </location>
</feature>
<evidence type="ECO:0000256" key="4">
    <source>
        <dbReference type="SAM" id="SignalP"/>
    </source>
</evidence>
<evidence type="ECO:0000313" key="8">
    <source>
        <dbReference type="Proteomes" id="UP000095284"/>
    </source>
</evidence>
<dbReference type="SMR" id="A0A1I7SRR1"/>
<feature type="disulfide bond" evidence="3">
    <location>
        <begin position="68"/>
        <end position="90"/>
    </location>
</feature>
<dbReference type="Proteomes" id="UP000095284">
    <property type="component" value="Unplaced"/>
</dbReference>
<evidence type="ECO:0000256" key="3">
    <source>
        <dbReference type="PIRSR" id="PIRSR601461-2"/>
    </source>
</evidence>
<name>A0A1I7SRR1_BURXY</name>
<dbReference type="InterPro" id="IPR021109">
    <property type="entry name" value="Peptidase_aspartic_dom_sf"/>
</dbReference>
<reference evidence="10" key="1">
    <citation type="submission" date="2016-11" db="UniProtKB">
        <authorList>
            <consortium name="WormBaseParasite"/>
        </authorList>
    </citation>
    <scope>IDENTIFICATION</scope>
</reference>
<evidence type="ECO:0000313" key="10">
    <source>
        <dbReference type="WBParaSite" id="BXY_1572800.1"/>
    </source>
</evidence>
<sequence length="391" mass="43179">MTSKTLFACVCTVFVAALGVPEASAIRLEYVVEDGTYVGTIAVGTPPQSANVAFDTNAGLLWVPHADCKCADECYNVPELVCYDICKSHCCGGEDIDPGNITETSFALCTRKNVFNSDASKTYIDRKSCVIANVLNQTTIFNAALDTLQLGAAHKNAPRINAFSFGHSSSLPTEYTDLKYDGVFGLARNAPRGLTTPIKQLTNRRAIRNPLVTLAFGQPESPLHLYDAELTIGEIDTKRCNIDAKNFFPTVSKDLWNGRVLRTSLNNSNHADYLATIDISTPYIHFPNTLFGNIQKNSKYDELTDTRTMDCDLARRYLNRFAVNFGFGDLGFNTDLIVRPDIEYQGKCKVMLKPAEDNAFVLGLPFLHRKCVVLDLNGRIGVADYREPDEP</sequence>
<accession>A0A1I7SRR1</accession>
<dbReference type="InterPro" id="IPR001461">
    <property type="entry name" value="Aspartic_peptidase_A1"/>
</dbReference>
<dbReference type="AlphaFoldDB" id="A0A1I7SRR1"/>
<feature type="chain" id="PRO_5035399930" evidence="4">
    <location>
        <begin position="26"/>
        <end position="391"/>
    </location>
</feature>
<evidence type="ECO:0000313" key="6">
    <source>
        <dbReference type="EMBL" id="CAD5217898.1"/>
    </source>
</evidence>
<dbReference type="Pfam" id="PF00026">
    <property type="entry name" value="Asp"/>
    <property type="match status" value="1"/>
</dbReference>
<evidence type="ECO:0000256" key="1">
    <source>
        <dbReference type="ARBA" id="ARBA00007447"/>
    </source>
</evidence>
<gene>
    <name evidence="6" type="ORF">BXYJ_LOCUS5291</name>
</gene>
<dbReference type="Gene3D" id="2.40.70.10">
    <property type="entry name" value="Acid Proteases"/>
    <property type="match status" value="2"/>
</dbReference>
<dbReference type="GO" id="GO:0006508">
    <property type="term" value="P:proteolysis"/>
    <property type="evidence" value="ECO:0007669"/>
    <property type="project" value="InterPro"/>
</dbReference>
<dbReference type="OrthoDB" id="771136at2759"/>
<dbReference type="InterPro" id="IPR033121">
    <property type="entry name" value="PEPTIDASE_A1"/>
</dbReference>
<dbReference type="InterPro" id="IPR034164">
    <property type="entry name" value="Pepsin-like_dom"/>
</dbReference>